<keyword evidence="2" id="KW-0067">ATP-binding</keyword>
<dbReference type="Gene3D" id="3.40.50.300">
    <property type="entry name" value="P-loop containing nucleotide triphosphate hydrolases"/>
    <property type="match status" value="1"/>
</dbReference>
<organism evidence="4 7">
    <name type="scientific">Cuniculiplasma divulgatum</name>
    <dbReference type="NCBI Taxonomy" id="1673428"/>
    <lineage>
        <taxon>Archaea</taxon>
        <taxon>Methanobacteriati</taxon>
        <taxon>Thermoplasmatota</taxon>
        <taxon>Thermoplasmata</taxon>
        <taxon>Thermoplasmatales</taxon>
        <taxon>Cuniculiplasmataceae</taxon>
        <taxon>Cuniculiplasma</taxon>
    </lineage>
</organism>
<evidence type="ECO:0000313" key="7">
    <source>
        <dbReference type="Proteomes" id="UP000195607"/>
    </source>
</evidence>
<keyword evidence="6" id="KW-1185">Reference proteome</keyword>
<evidence type="ECO:0000313" key="5">
    <source>
        <dbReference type="EMBL" id="SJK84287.1"/>
    </source>
</evidence>
<dbReference type="EMBL" id="LT719092">
    <property type="protein sequence ID" value="SJK84287.1"/>
    <property type="molecule type" value="Genomic_DNA"/>
</dbReference>
<dbReference type="InterPro" id="IPR009788">
    <property type="entry name" value="GvpD_P-loop"/>
</dbReference>
<dbReference type="SUPFAM" id="SSF52540">
    <property type="entry name" value="P-loop containing nucleoside triphosphate hydrolases"/>
    <property type="match status" value="1"/>
</dbReference>
<dbReference type="RefSeq" id="WP_021789103.1">
    <property type="nucleotide sequence ID" value="NZ_LT671858.1"/>
</dbReference>
<reference evidence="6" key="3">
    <citation type="submission" date="2016-06" db="EMBL/GenBank/DDBJ databases">
        <authorList>
            <person name="Toshchakov V.S."/>
        </authorList>
    </citation>
    <scope>NUCLEOTIDE SEQUENCE [LARGE SCALE GENOMIC DNA]</scope>
    <source>
        <strain>PM4 (JCM 30641</strain>
        <strain evidence="6">\VKM B-2940)</strain>
    </source>
</reference>
<evidence type="ECO:0000313" key="4">
    <source>
        <dbReference type="EMBL" id="SIM42177.1"/>
    </source>
</evidence>
<name>A0A1N5T216_9ARCH</name>
<protein>
    <submittedName>
        <fullName evidence="4">GvpD gas vesicle protein, contains RecA/KaiC family ATPase domain</fullName>
    </submittedName>
</protein>
<dbReference type="AlphaFoldDB" id="A0A1N5T216"/>
<dbReference type="STRING" id="1673428.CPM_0402"/>
<dbReference type="InterPro" id="IPR003593">
    <property type="entry name" value="AAA+_ATPase"/>
</dbReference>
<evidence type="ECO:0000259" key="3">
    <source>
        <dbReference type="SMART" id="SM00382"/>
    </source>
</evidence>
<dbReference type="PANTHER" id="PTHR43637">
    <property type="entry name" value="UPF0273 PROTEIN TM_0370"/>
    <property type="match status" value="1"/>
</dbReference>
<reference evidence="4 7" key="1">
    <citation type="submission" date="2016-04" db="EMBL/GenBank/DDBJ databases">
        <authorList>
            <person name="Evans L.H."/>
            <person name="Alamgir A."/>
            <person name="Owens N."/>
            <person name="Weber N.D."/>
            <person name="Virtaneva K."/>
            <person name="Barbian K."/>
            <person name="Babar A."/>
            <person name="Rosenke K."/>
        </authorList>
    </citation>
    <scope>NUCLEOTIDE SEQUENCE [LARGE SCALE GENOMIC DNA]</scope>
    <source>
        <strain evidence="4">S5</strain>
        <strain evidence="7">S5(T) (JCM 30642 \VKM B-2941)</strain>
    </source>
</reference>
<feature type="domain" description="AAA+ ATPase" evidence="3">
    <location>
        <begin position="16"/>
        <end position="220"/>
    </location>
</feature>
<accession>A0A1N5T216</accession>
<dbReference type="Pfam" id="PF20440">
    <property type="entry name" value="GvpD_bR2"/>
    <property type="match status" value="1"/>
</dbReference>
<dbReference type="GeneID" id="41587732"/>
<proteinExistence type="predicted"/>
<evidence type="ECO:0000313" key="6">
    <source>
        <dbReference type="Proteomes" id="UP000187822"/>
    </source>
</evidence>
<sequence>MEDPFEVFKDFFNQKFGKSLIIKGRPGTGKTTFSLELASRLYENQPIHFLSSRFNDEPLKDAFPFIDQISYRINKENFSYTEDFKYVSTESLKKLEKLLEEKNLNSDFTGSSGLIFDIKEVIPELNAIYTFVEKNFELGPVVILDSIEAIAQKYSIDETTLFSILQNDLVEKSGAGLIVVLESTQNDKLEYFSDGVISLSMEIDRNYMIRYMRIEKLRGLSLGSTPFFSYSLLNGRFTLFPIISVSYPTHKIPMLSDNEESKDSVDMGVSAISKVLPMNKRTVDIGSLVLIHRMEISDRTDIAVNLIKNSLVRRTISEGRGVIDVSSSSYESAKIFSLTMEPEQLKHYITAEKTKRTNPSVINLEGAKMTEDFTSEAIEYFTGSSKRPNVYIFSTDFLNFTYGENFIGDFLTILNEIRLTGTVFMICDEDFYKKLSHHATFSLHIRDKDGFIFLNSGGNKHFSVQSLVDQSGWPSYDLIESV</sequence>
<dbReference type="Proteomes" id="UP000187822">
    <property type="component" value="Chromosome I"/>
</dbReference>
<reference evidence="5" key="2">
    <citation type="submission" date="2016-06" db="EMBL/GenBank/DDBJ databases">
        <authorList>
            <person name="Olsen C.W."/>
            <person name="Carey S."/>
            <person name="Hinshaw L."/>
            <person name="Karasin A.I."/>
        </authorList>
    </citation>
    <scope>NUCLEOTIDE SEQUENCE [LARGE SCALE GENOMIC DNA]</scope>
    <source>
        <strain evidence="5">PM4</strain>
    </source>
</reference>
<keyword evidence="1" id="KW-0547">Nucleotide-binding</keyword>
<evidence type="ECO:0000256" key="1">
    <source>
        <dbReference type="ARBA" id="ARBA00022741"/>
    </source>
</evidence>
<dbReference type="SMART" id="SM00382">
    <property type="entry name" value="AAA"/>
    <property type="match status" value="1"/>
</dbReference>
<dbReference type="InterPro" id="IPR027417">
    <property type="entry name" value="P-loop_NTPase"/>
</dbReference>
<dbReference type="KEGG" id="cdiv:CPM_0402"/>
<evidence type="ECO:0000256" key="2">
    <source>
        <dbReference type="ARBA" id="ARBA00022840"/>
    </source>
</evidence>
<dbReference type="InterPro" id="IPR046777">
    <property type="entry name" value="GvpD_bR2"/>
</dbReference>
<dbReference type="Proteomes" id="UP000195607">
    <property type="component" value="Chromosome I"/>
</dbReference>
<dbReference type="GO" id="GO:0005524">
    <property type="term" value="F:ATP binding"/>
    <property type="evidence" value="ECO:0007669"/>
    <property type="project" value="UniProtKB-KW"/>
</dbReference>
<dbReference type="PANTHER" id="PTHR43637:SF2">
    <property type="entry name" value="PROTEIN GVPD 1"/>
    <property type="match status" value="1"/>
</dbReference>
<dbReference type="EMBL" id="LT671858">
    <property type="protein sequence ID" value="SIM42177.1"/>
    <property type="molecule type" value="Genomic_DNA"/>
</dbReference>
<dbReference type="Pfam" id="PF07088">
    <property type="entry name" value="GvpD_P-loop"/>
    <property type="match status" value="1"/>
</dbReference>
<dbReference type="OrthoDB" id="49590at2157"/>
<gene>
    <name evidence="5" type="ORF">CPM_0402</name>
    <name evidence="4" type="ORF">CSP5_0430</name>
</gene>